<proteinExistence type="predicted"/>
<name>A0A6J4PES5_9CYAN</name>
<dbReference type="EMBL" id="CADCTY010002206">
    <property type="protein sequence ID" value="CAA9410884.1"/>
    <property type="molecule type" value="Genomic_DNA"/>
</dbReference>
<organism evidence="1">
    <name type="scientific">uncultured Leptolyngbya sp</name>
    <dbReference type="NCBI Taxonomy" id="332963"/>
    <lineage>
        <taxon>Bacteria</taxon>
        <taxon>Bacillati</taxon>
        <taxon>Cyanobacteriota</taxon>
        <taxon>Cyanophyceae</taxon>
        <taxon>Leptolyngbyales</taxon>
        <taxon>Leptolyngbyaceae</taxon>
        <taxon>Leptolyngbya group</taxon>
        <taxon>Leptolyngbya</taxon>
        <taxon>environmental samples</taxon>
    </lineage>
</organism>
<sequence length="47" mass="5248">MLKTENALVKVRLICIALDPSCVLNKMQSFCNEAKPNSLLKMLLLIS</sequence>
<dbReference type="AlphaFoldDB" id="A0A6J4PES5"/>
<protein>
    <submittedName>
        <fullName evidence="1">Uncharacterized protein</fullName>
    </submittedName>
</protein>
<evidence type="ECO:0000313" key="1">
    <source>
        <dbReference type="EMBL" id="CAA9410884.1"/>
    </source>
</evidence>
<accession>A0A6J4PES5</accession>
<gene>
    <name evidence="1" type="ORF">AVDCRST_MAG94-6423</name>
</gene>
<reference evidence="1" key="1">
    <citation type="submission" date="2020-02" db="EMBL/GenBank/DDBJ databases">
        <authorList>
            <person name="Meier V. D."/>
        </authorList>
    </citation>
    <scope>NUCLEOTIDE SEQUENCE</scope>
    <source>
        <strain evidence="1">AVDCRST_MAG94</strain>
    </source>
</reference>